<dbReference type="InterPro" id="IPR035906">
    <property type="entry name" value="MetI-like_sf"/>
</dbReference>
<dbReference type="Gene3D" id="1.10.3720.10">
    <property type="entry name" value="MetI-like"/>
    <property type="match status" value="1"/>
</dbReference>
<feature type="transmembrane region" description="Helical" evidence="7">
    <location>
        <begin position="20"/>
        <end position="44"/>
    </location>
</feature>
<name>A0ABW1I9X7_9PSEU</name>
<dbReference type="PANTHER" id="PTHR43386:SF1">
    <property type="entry name" value="D,D-DIPEPTIDE TRANSPORT SYSTEM PERMEASE PROTEIN DDPC-RELATED"/>
    <property type="match status" value="1"/>
</dbReference>
<organism evidence="9 10">
    <name type="scientific">Pseudonocardia lutea</name>
    <dbReference type="NCBI Taxonomy" id="2172015"/>
    <lineage>
        <taxon>Bacteria</taxon>
        <taxon>Bacillati</taxon>
        <taxon>Actinomycetota</taxon>
        <taxon>Actinomycetes</taxon>
        <taxon>Pseudonocardiales</taxon>
        <taxon>Pseudonocardiaceae</taxon>
        <taxon>Pseudonocardia</taxon>
    </lineage>
</organism>
<feature type="transmembrane region" description="Helical" evidence="7">
    <location>
        <begin position="132"/>
        <end position="160"/>
    </location>
</feature>
<feature type="transmembrane region" description="Helical" evidence="7">
    <location>
        <begin position="249"/>
        <end position="271"/>
    </location>
</feature>
<dbReference type="Pfam" id="PF00528">
    <property type="entry name" value="BPD_transp_1"/>
    <property type="match status" value="1"/>
</dbReference>
<keyword evidence="2 7" id="KW-0813">Transport</keyword>
<dbReference type="InterPro" id="IPR050366">
    <property type="entry name" value="BP-dependent_transpt_permease"/>
</dbReference>
<dbReference type="InterPro" id="IPR025966">
    <property type="entry name" value="OppC_N"/>
</dbReference>
<feature type="domain" description="ABC transmembrane type-1" evidence="8">
    <location>
        <begin position="83"/>
        <end position="272"/>
    </location>
</feature>
<keyword evidence="5 7" id="KW-1133">Transmembrane helix</keyword>
<feature type="transmembrane region" description="Helical" evidence="7">
    <location>
        <begin position="203"/>
        <end position="229"/>
    </location>
</feature>
<feature type="transmembrane region" description="Helical" evidence="7">
    <location>
        <begin position="85"/>
        <end position="112"/>
    </location>
</feature>
<proteinExistence type="inferred from homology"/>
<evidence type="ECO:0000313" key="10">
    <source>
        <dbReference type="Proteomes" id="UP001596119"/>
    </source>
</evidence>
<dbReference type="Proteomes" id="UP001596119">
    <property type="component" value="Unassembled WGS sequence"/>
</dbReference>
<evidence type="ECO:0000256" key="6">
    <source>
        <dbReference type="ARBA" id="ARBA00023136"/>
    </source>
</evidence>
<evidence type="ECO:0000313" key="9">
    <source>
        <dbReference type="EMBL" id="MFC5950491.1"/>
    </source>
</evidence>
<dbReference type="EMBL" id="JBHSQK010000047">
    <property type="protein sequence ID" value="MFC5950491.1"/>
    <property type="molecule type" value="Genomic_DNA"/>
</dbReference>
<dbReference type="SUPFAM" id="SSF161098">
    <property type="entry name" value="MetI-like"/>
    <property type="match status" value="1"/>
</dbReference>
<keyword evidence="10" id="KW-1185">Reference proteome</keyword>
<protein>
    <submittedName>
        <fullName evidence="9">ABC transporter permease</fullName>
    </submittedName>
</protein>
<accession>A0ABW1I9X7</accession>
<sequence>MSVITTSTDAVTAAPARRRPVYGIVGAVVVVAVAVLTIAAPLVAPHDPLAQDLTGLLRPPSAVHPFGTDELGRDVLSRVLYGGRVALGVSLVATVLSAVLGVGLGVVAALGGRYWDATLGRLADVQLAVPGILLALVVLAFAGSGTVALVVVLALGSWVLNFRIARVHATFVAAQPFIEAARLAGASTVEVVRRHVVPALGPLVLVAATLTFSTVLLLESSLGFLGLGVQPPTPDWGQMVASGQAQLAGAWWVSIFPGAALVVVIVGVQLAGDRLAERFSTAGRADA</sequence>
<evidence type="ECO:0000256" key="2">
    <source>
        <dbReference type="ARBA" id="ARBA00022448"/>
    </source>
</evidence>
<dbReference type="CDD" id="cd06261">
    <property type="entry name" value="TM_PBP2"/>
    <property type="match status" value="1"/>
</dbReference>
<reference evidence="10" key="1">
    <citation type="journal article" date="2019" name="Int. J. Syst. Evol. Microbiol.">
        <title>The Global Catalogue of Microorganisms (GCM) 10K type strain sequencing project: providing services to taxonomists for standard genome sequencing and annotation.</title>
        <authorList>
            <consortium name="The Broad Institute Genomics Platform"/>
            <consortium name="The Broad Institute Genome Sequencing Center for Infectious Disease"/>
            <person name="Wu L."/>
            <person name="Ma J."/>
        </authorList>
    </citation>
    <scope>NUCLEOTIDE SEQUENCE [LARGE SCALE GENOMIC DNA]</scope>
    <source>
        <strain evidence="10">CGMCC 4.7397</strain>
    </source>
</reference>
<dbReference type="RefSeq" id="WP_379567622.1">
    <property type="nucleotide sequence ID" value="NZ_JBHSQK010000047.1"/>
</dbReference>
<comment type="caution">
    <text evidence="9">The sequence shown here is derived from an EMBL/GenBank/DDBJ whole genome shotgun (WGS) entry which is preliminary data.</text>
</comment>
<comment type="subcellular location">
    <subcellularLocation>
        <location evidence="1 7">Cell membrane</location>
        <topology evidence="1 7">Multi-pass membrane protein</topology>
    </subcellularLocation>
</comment>
<evidence type="ECO:0000256" key="5">
    <source>
        <dbReference type="ARBA" id="ARBA00022989"/>
    </source>
</evidence>
<dbReference type="PROSITE" id="PS50928">
    <property type="entry name" value="ABC_TM1"/>
    <property type="match status" value="1"/>
</dbReference>
<dbReference type="InterPro" id="IPR000515">
    <property type="entry name" value="MetI-like"/>
</dbReference>
<keyword evidence="6 7" id="KW-0472">Membrane</keyword>
<evidence type="ECO:0000256" key="3">
    <source>
        <dbReference type="ARBA" id="ARBA00022475"/>
    </source>
</evidence>
<evidence type="ECO:0000256" key="1">
    <source>
        <dbReference type="ARBA" id="ARBA00004651"/>
    </source>
</evidence>
<dbReference type="Pfam" id="PF12911">
    <property type="entry name" value="OppC_N"/>
    <property type="match status" value="1"/>
</dbReference>
<comment type="similarity">
    <text evidence="7">Belongs to the binding-protein-dependent transport system permease family.</text>
</comment>
<dbReference type="PANTHER" id="PTHR43386">
    <property type="entry name" value="OLIGOPEPTIDE TRANSPORT SYSTEM PERMEASE PROTEIN APPC"/>
    <property type="match status" value="1"/>
</dbReference>
<keyword evidence="4 7" id="KW-0812">Transmembrane</keyword>
<evidence type="ECO:0000259" key="8">
    <source>
        <dbReference type="PROSITE" id="PS50928"/>
    </source>
</evidence>
<gene>
    <name evidence="9" type="ORF">ACFQH9_19665</name>
</gene>
<evidence type="ECO:0000256" key="4">
    <source>
        <dbReference type="ARBA" id="ARBA00022692"/>
    </source>
</evidence>
<evidence type="ECO:0000256" key="7">
    <source>
        <dbReference type="RuleBase" id="RU363032"/>
    </source>
</evidence>
<keyword evidence="3" id="KW-1003">Cell membrane</keyword>